<name>A0A9J6DI92_RHIMP</name>
<keyword evidence="7" id="KW-0732">Signal</keyword>
<feature type="compositionally biased region" description="Low complexity" evidence="5">
    <location>
        <begin position="556"/>
        <end position="570"/>
    </location>
</feature>
<evidence type="ECO:0000256" key="2">
    <source>
        <dbReference type="ARBA" id="ARBA00022692"/>
    </source>
</evidence>
<feature type="region of interest" description="Disordered" evidence="5">
    <location>
        <begin position="556"/>
        <end position="616"/>
    </location>
</feature>
<feature type="region of interest" description="Disordered" evidence="5">
    <location>
        <begin position="353"/>
        <end position="532"/>
    </location>
</feature>
<protein>
    <submittedName>
        <fullName evidence="8">Uncharacterized protein</fullName>
    </submittedName>
</protein>
<organism evidence="8 9">
    <name type="scientific">Rhipicephalus microplus</name>
    <name type="common">Cattle tick</name>
    <name type="synonym">Boophilus microplus</name>
    <dbReference type="NCBI Taxonomy" id="6941"/>
    <lineage>
        <taxon>Eukaryota</taxon>
        <taxon>Metazoa</taxon>
        <taxon>Ecdysozoa</taxon>
        <taxon>Arthropoda</taxon>
        <taxon>Chelicerata</taxon>
        <taxon>Arachnida</taxon>
        <taxon>Acari</taxon>
        <taxon>Parasitiformes</taxon>
        <taxon>Ixodida</taxon>
        <taxon>Ixodoidea</taxon>
        <taxon>Ixodidae</taxon>
        <taxon>Rhipicephalinae</taxon>
        <taxon>Rhipicephalus</taxon>
        <taxon>Boophilus</taxon>
    </lineage>
</organism>
<evidence type="ECO:0000256" key="5">
    <source>
        <dbReference type="SAM" id="MobiDB-lite"/>
    </source>
</evidence>
<keyword evidence="9" id="KW-1185">Reference proteome</keyword>
<dbReference type="PANTHER" id="PTHR24064">
    <property type="entry name" value="SOLUTE CARRIER FAMILY 22 MEMBER"/>
    <property type="match status" value="1"/>
</dbReference>
<gene>
    <name evidence="8" type="ORF">HPB51_016079</name>
</gene>
<dbReference type="InterPro" id="IPR036259">
    <property type="entry name" value="MFS_trans_sf"/>
</dbReference>
<feature type="compositionally biased region" description="Basic and acidic residues" evidence="5">
    <location>
        <begin position="464"/>
        <end position="481"/>
    </location>
</feature>
<feature type="compositionally biased region" description="Polar residues" evidence="5">
    <location>
        <begin position="588"/>
        <end position="599"/>
    </location>
</feature>
<dbReference type="Proteomes" id="UP000821866">
    <property type="component" value="Chromosome 7"/>
</dbReference>
<keyword evidence="2 6" id="KW-0812">Transmembrane</keyword>
<feature type="signal peptide" evidence="7">
    <location>
        <begin position="1"/>
        <end position="16"/>
    </location>
</feature>
<evidence type="ECO:0000313" key="9">
    <source>
        <dbReference type="Proteomes" id="UP000821866"/>
    </source>
</evidence>
<keyword evidence="4 6" id="KW-0472">Membrane</keyword>
<reference evidence="8" key="2">
    <citation type="submission" date="2021-09" db="EMBL/GenBank/DDBJ databases">
        <authorList>
            <person name="Jia N."/>
            <person name="Wang J."/>
            <person name="Shi W."/>
            <person name="Du L."/>
            <person name="Sun Y."/>
            <person name="Zhan W."/>
            <person name="Jiang J."/>
            <person name="Wang Q."/>
            <person name="Zhang B."/>
            <person name="Ji P."/>
            <person name="Sakyi L.B."/>
            <person name="Cui X."/>
            <person name="Yuan T."/>
            <person name="Jiang B."/>
            <person name="Yang W."/>
            <person name="Lam T.T.-Y."/>
            <person name="Chang Q."/>
            <person name="Ding S."/>
            <person name="Wang X."/>
            <person name="Zhu J."/>
            <person name="Ruan X."/>
            <person name="Zhao L."/>
            <person name="Wei J."/>
            <person name="Que T."/>
            <person name="Du C."/>
            <person name="Cheng J."/>
            <person name="Dai P."/>
            <person name="Han X."/>
            <person name="Huang E."/>
            <person name="Gao Y."/>
            <person name="Liu J."/>
            <person name="Shao H."/>
            <person name="Ye R."/>
            <person name="Li L."/>
            <person name="Wei W."/>
            <person name="Wang X."/>
            <person name="Wang C."/>
            <person name="Huo Q."/>
            <person name="Li W."/>
            <person name="Guo W."/>
            <person name="Chen H."/>
            <person name="Chen S."/>
            <person name="Zhou L."/>
            <person name="Zhou L."/>
            <person name="Ni X."/>
            <person name="Tian J."/>
            <person name="Zhou Y."/>
            <person name="Sheng Y."/>
            <person name="Liu T."/>
            <person name="Pan Y."/>
            <person name="Xia L."/>
            <person name="Li J."/>
            <person name="Zhao F."/>
            <person name="Cao W."/>
        </authorList>
    </citation>
    <scope>NUCLEOTIDE SEQUENCE</scope>
    <source>
        <strain evidence="8">Rmic-2018</strain>
        <tissue evidence="8">Larvae</tissue>
    </source>
</reference>
<feature type="transmembrane region" description="Helical" evidence="6">
    <location>
        <begin position="243"/>
        <end position="262"/>
    </location>
</feature>
<comment type="caution">
    <text evidence="8">The sequence shown here is derived from an EMBL/GenBank/DDBJ whole genome shotgun (WGS) entry which is preliminary data.</text>
</comment>
<evidence type="ECO:0000256" key="1">
    <source>
        <dbReference type="ARBA" id="ARBA00004141"/>
    </source>
</evidence>
<sequence>MCFLFIPPVFLLTSWATVFTKNYLQFTMTRIFTCHGINRPLPGIFRPSNLKEAIEGVAVELVGPSRRLISVLLFQLAFPLGEILLAVAAYMLPDWRHLSMALAAPTILLLPYYWLLPESIAWCLHNKKEAEAIAIINRAARWNNRTPIANLVSVNPCSHSTTQTSSEPSSSSLVDLFRTARLCFRTLNVSLNWLVNAMVYYGLSLSADTLGGTTFHNFGLLSLIEIPGVFLAVLALQYGGRRIMLSAFMLLAGLFCVIVPFIPEGYLKSTGCQATWETFLRESPDLKEYAEYVRRGRDIYITVNCVPFTFALPFSFFFNLLLGGSASTNDLLPNLQNLSAQLNDVLARLQSTQPENNAPASAPTNGNEAHSSSSTNALPQQPYRTDQQSAQPLMLTTSSGYPPLHHSSASPQQERRHPHSGGDTLSYHVHTHIPPLPLLPPSIASVLKHNSPPKQLPGGLARFEPPEKDLGRTDKDGHHEDQCDDEPADEPVHCVEPMSEGFEVSPDAGAETQTEVSEEIDVDGSSRGPSPANEEAAIVGAVSGCAVSASCVIGSSSAPASTMTSAVSSPRTTAASLAQHTPDHPPSAENSTSFETPENTGVPPLPSRFPDPDSPRAILSEARSLLPSLTTPVKAIRFDPERFYSPRRKSLIPRRRLLAGFSPSSKPAADSGNTNSSTEESREFSALLDELVHNYPFVAKLAENINQAVVGPDGTYNEGTAFRLEPIAEETPTDTGDMLTSQESTMPESLIKEILNKTENDPVFEAALAQICGSMVENAFEKCSISNSLYGTEDNALWEAASDKLSSSEDSGASSDE</sequence>
<evidence type="ECO:0000313" key="8">
    <source>
        <dbReference type="EMBL" id="KAH8021683.1"/>
    </source>
</evidence>
<feature type="transmembrane region" description="Helical" evidence="6">
    <location>
        <begin position="215"/>
        <end position="236"/>
    </location>
</feature>
<feature type="transmembrane region" description="Helical" evidence="6">
    <location>
        <begin position="182"/>
        <end position="203"/>
    </location>
</feature>
<evidence type="ECO:0000256" key="6">
    <source>
        <dbReference type="SAM" id="Phobius"/>
    </source>
</evidence>
<dbReference type="AlphaFoldDB" id="A0A9J6DI92"/>
<keyword evidence="3 6" id="KW-1133">Transmembrane helix</keyword>
<dbReference type="Gene3D" id="1.20.1250.20">
    <property type="entry name" value="MFS general substrate transporter like domains"/>
    <property type="match status" value="1"/>
</dbReference>
<dbReference type="VEuPathDB" id="VectorBase:LOC119174915"/>
<proteinExistence type="predicted"/>
<dbReference type="InterPro" id="IPR005828">
    <property type="entry name" value="MFS_sugar_transport-like"/>
</dbReference>
<evidence type="ECO:0000256" key="4">
    <source>
        <dbReference type="ARBA" id="ARBA00023136"/>
    </source>
</evidence>
<dbReference type="GO" id="GO:0016020">
    <property type="term" value="C:membrane"/>
    <property type="evidence" value="ECO:0007669"/>
    <property type="project" value="UniProtKB-SubCell"/>
</dbReference>
<dbReference type="GO" id="GO:0022857">
    <property type="term" value="F:transmembrane transporter activity"/>
    <property type="evidence" value="ECO:0007669"/>
    <property type="project" value="InterPro"/>
</dbReference>
<evidence type="ECO:0000256" key="3">
    <source>
        <dbReference type="ARBA" id="ARBA00022989"/>
    </source>
</evidence>
<feature type="region of interest" description="Disordered" evidence="5">
    <location>
        <begin position="659"/>
        <end position="682"/>
    </location>
</feature>
<feature type="compositionally biased region" description="Polar residues" evidence="5">
    <location>
        <begin position="353"/>
        <end position="400"/>
    </location>
</feature>
<comment type="subcellular location">
    <subcellularLocation>
        <location evidence="1">Membrane</location>
        <topology evidence="1">Multi-pass membrane protein</topology>
    </subcellularLocation>
</comment>
<evidence type="ECO:0000256" key="7">
    <source>
        <dbReference type="SAM" id="SignalP"/>
    </source>
</evidence>
<accession>A0A9J6DI92</accession>
<feature type="transmembrane region" description="Helical" evidence="6">
    <location>
        <begin position="68"/>
        <end position="92"/>
    </location>
</feature>
<dbReference type="VEuPathDB" id="VectorBase:LOC119173979"/>
<dbReference type="EMBL" id="JABSTU010000009">
    <property type="protein sequence ID" value="KAH8021683.1"/>
    <property type="molecule type" value="Genomic_DNA"/>
</dbReference>
<reference evidence="8" key="1">
    <citation type="journal article" date="2020" name="Cell">
        <title>Large-Scale Comparative Analyses of Tick Genomes Elucidate Their Genetic Diversity and Vector Capacities.</title>
        <authorList>
            <consortium name="Tick Genome and Microbiome Consortium (TIGMIC)"/>
            <person name="Jia N."/>
            <person name="Wang J."/>
            <person name="Shi W."/>
            <person name="Du L."/>
            <person name="Sun Y."/>
            <person name="Zhan W."/>
            <person name="Jiang J.F."/>
            <person name="Wang Q."/>
            <person name="Zhang B."/>
            <person name="Ji P."/>
            <person name="Bell-Sakyi L."/>
            <person name="Cui X.M."/>
            <person name="Yuan T.T."/>
            <person name="Jiang B.G."/>
            <person name="Yang W.F."/>
            <person name="Lam T.T."/>
            <person name="Chang Q.C."/>
            <person name="Ding S.J."/>
            <person name="Wang X.J."/>
            <person name="Zhu J.G."/>
            <person name="Ruan X.D."/>
            <person name="Zhao L."/>
            <person name="Wei J.T."/>
            <person name="Ye R.Z."/>
            <person name="Que T.C."/>
            <person name="Du C.H."/>
            <person name="Zhou Y.H."/>
            <person name="Cheng J.X."/>
            <person name="Dai P.F."/>
            <person name="Guo W.B."/>
            <person name="Han X.H."/>
            <person name="Huang E.J."/>
            <person name="Li L.F."/>
            <person name="Wei W."/>
            <person name="Gao Y.C."/>
            <person name="Liu J.Z."/>
            <person name="Shao H.Z."/>
            <person name="Wang X."/>
            <person name="Wang C.C."/>
            <person name="Yang T.C."/>
            <person name="Huo Q.B."/>
            <person name="Li W."/>
            <person name="Chen H.Y."/>
            <person name="Chen S.E."/>
            <person name="Zhou L.G."/>
            <person name="Ni X.B."/>
            <person name="Tian J.H."/>
            <person name="Sheng Y."/>
            <person name="Liu T."/>
            <person name="Pan Y.S."/>
            <person name="Xia L.Y."/>
            <person name="Li J."/>
            <person name="Zhao F."/>
            <person name="Cao W.C."/>
        </authorList>
    </citation>
    <scope>NUCLEOTIDE SEQUENCE</scope>
    <source>
        <strain evidence="8">Rmic-2018</strain>
    </source>
</reference>
<dbReference type="Pfam" id="PF00083">
    <property type="entry name" value="Sugar_tr"/>
    <property type="match status" value="1"/>
</dbReference>
<feature type="chain" id="PRO_5039936071" evidence="7">
    <location>
        <begin position="17"/>
        <end position="817"/>
    </location>
</feature>
<dbReference type="SUPFAM" id="SSF103473">
    <property type="entry name" value="MFS general substrate transporter"/>
    <property type="match status" value="1"/>
</dbReference>